<dbReference type="GO" id="GO:1902412">
    <property type="term" value="P:regulation of mitotic cytokinesis"/>
    <property type="evidence" value="ECO:0007669"/>
    <property type="project" value="TreeGrafter"/>
</dbReference>
<feature type="compositionally biased region" description="Basic and acidic residues" evidence="3">
    <location>
        <begin position="112"/>
        <end position="134"/>
    </location>
</feature>
<feature type="compositionally biased region" description="Basic and acidic residues" evidence="3">
    <location>
        <begin position="901"/>
        <end position="913"/>
    </location>
</feature>
<feature type="compositionally biased region" description="Polar residues" evidence="3">
    <location>
        <begin position="465"/>
        <end position="476"/>
    </location>
</feature>
<feature type="compositionally biased region" description="Polar residues" evidence="3">
    <location>
        <begin position="223"/>
        <end position="238"/>
    </location>
</feature>
<evidence type="ECO:0000256" key="2">
    <source>
        <dbReference type="ARBA" id="ARBA00022737"/>
    </source>
</evidence>
<feature type="compositionally biased region" description="Polar residues" evidence="3">
    <location>
        <begin position="1170"/>
        <end position="1179"/>
    </location>
</feature>
<dbReference type="SMART" id="SM00369">
    <property type="entry name" value="LRR_TYP"/>
    <property type="match status" value="7"/>
</dbReference>
<feature type="compositionally biased region" description="Low complexity" evidence="3">
    <location>
        <begin position="820"/>
        <end position="830"/>
    </location>
</feature>
<feature type="compositionally biased region" description="Basic and acidic residues" evidence="3">
    <location>
        <begin position="1717"/>
        <end position="1743"/>
    </location>
</feature>
<evidence type="ECO:0000313" key="5">
    <source>
        <dbReference type="Proteomes" id="UP000800041"/>
    </source>
</evidence>
<dbReference type="PROSITE" id="PS51450">
    <property type="entry name" value="LRR"/>
    <property type="match status" value="5"/>
</dbReference>
<proteinExistence type="predicted"/>
<feature type="compositionally biased region" description="Polar residues" evidence="3">
    <location>
        <begin position="28"/>
        <end position="37"/>
    </location>
</feature>
<dbReference type="GO" id="GO:0035591">
    <property type="term" value="F:signaling adaptor activity"/>
    <property type="evidence" value="ECO:0007669"/>
    <property type="project" value="TreeGrafter"/>
</dbReference>
<keyword evidence="5" id="KW-1185">Reference proteome</keyword>
<feature type="region of interest" description="Disordered" evidence="3">
    <location>
        <begin position="1717"/>
        <end position="1764"/>
    </location>
</feature>
<feature type="compositionally biased region" description="Polar residues" evidence="3">
    <location>
        <begin position="1076"/>
        <end position="1114"/>
    </location>
</feature>
<feature type="compositionally biased region" description="Polar residues" evidence="3">
    <location>
        <begin position="294"/>
        <end position="306"/>
    </location>
</feature>
<evidence type="ECO:0000256" key="1">
    <source>
        <dbReference type="ARBA" id="ARBA00022614"/>
    </source>
</evidence>
<dbReference type="GO" id="GO:0061499">
    <property type="term" value="C:outer plaque of mitotic spindle pole body"/>
    <property type="evidence" value="ECO:0007669"/>
    <property type="project" value="TreeGrafter"/>
</dbReference>
<feature type="region of interest" description="Disordered" evidence="3">
    <location>
        <begin position="579"/>
        <end position="635"/>
    </location>
</feature>
<feature type="region of interest" description="Disordered" evidence="3">
    <location>
        <begin position="1054"/>
        <end position="1136"/>
    </location>
</feature>
<feature type="region of interest" description="Disordered" evidence="3">
    <location>
        <begin position="1"/>
        <end position="134"/>
    </location>
</feature>
<keyword evidence="1" id="KW-0433">Leucine-rich repeat</keyword>
<accession>A0A6G1GVB2</accession>
<dbReference type="PANTHER" id="PTHR47566:SF1">
    <property type="entry name" value="PROTEIN NUD1"/>
    <property type="match status" value="1"/>
</dbReference>
<dbReference type="Proteomes" id="UP000800041">
    <property type="component" value="Unassembled WGS sequence"/>
</dbReference>
<feature type="compositionally biased region" description="Polar residues" evidence="3">
    <location>
        <begin position="915"/>
        <end position="947"/>
    </location>
</feature>
<dbReference type="EMBL" id="ML977166">
    <property type="protein sequence ID" value="KAF1984752.1"/>
    <property type="molecule type" value="Genomic_DNA"/>
</dbReference>
<dbReference type="OrthoDB" id="7451790at2759"/>
<name>A0A6G1GVB2_9PEZI</name>
<organism evidence="4 5">
    <name type="scientific">Aulographum hederae CBS 113979</name>
    <dbReference type="NCBI Taxonomy" id="1176131"/>
    <lineage>
        <taxon>Eukaryota</taxon>
        <taxon>Fungi</taxon>
        <taxon>Dikarya</taxon>
        <taxon>Ascomycota</taxon>
        <taxon>Pezizomycotina</taxon>
        <taxon>Dothideomycetes</taxon>
        <taxon>Pleosporomycetidae</taxon>
        <taxon>Aulographales</taxon>
        <taxon>Aulographaceae</taxon>
    </lineage>
</organism>
<feature type="region of interest" description="Disordered" evidence="3">
    <location>
        <begin position="900"/>
        <end position="947"/>
    </location>
</feature>
<dbReference type="SMART" id="SM00365">
    <property type="entry name" value="LRR_SD22"/>
    <property type="match status" value="5"/>
</dbReference>
<dbReference type="Gene3D" id="3.80.10.10">
    <property type="entry name" value="Ribonuclease Inhibitor"/>
    <property type="match status" value="2"/>
</dbReference>
<evidence type="ECO:0000313" key="4">
    <source>
        <dbReference type="EMBL" id="KAF1984752.1"/>
    </source>
</evidence>
<feature type="compositionally biased region" description="Polar residues" evidence="3">
    <location>
        <begin position="96"/>
        <end position="109"/>
    </location>
</feature>
<keyword evidence="2" id="KW-0677">Repeat</keyword>
<feature type="compositionally biased region" description="Basic and acidic residues" evidence="3">
    <location>
        <begin position="1180"/>
        <end position="1202"/>
    </location>
</feature>
<feature type="compositionally biased region" description="Basic and acidic residues" evidence="3">
    <location>
        <begin position="831"/>
        <end position="852"/>
    </location>
</feature>
<evidence type="ECO:0000256" key="3">
    <source>
        <dbReference type="SAM" id="MobiDB-lite"/>
    </source>
</evidence>
<dbReference type="SUPFAM" id="SSF52058">
    <property type="entry name" value="L domain-like"/>
    <property type="match status" value="1"/>
</dbReference>
<dbReference type="GO" id="GO:0031028">
    <property type="term" value="P:septation initiation signaling"/>
    <property type="evidence" value="ECO:0007669"/>
    <property type="project" value="TreeGrafter"/>
</dbReference>
<feature type="compositionally biased region" description="Basic and acidic residues" evidence="3">
    <location>
        <begin position="1054"/>
        <end position="1075"/>
    </location>
</feature>
<feature type="region of interest" description="Disordered" evidence="3">
    <location>
        <begin position="790"/>
        <end position="852"/>
    </location>
</feature>
<dbReference type="InterPro" id="IPR001611">
    <property type="entry name" value="Leu-rich_rpt"/>
</dbReference>
<dbReference type="Pfam" id="PF12799">
    <property type="entry name" value="LRR_4"/>
    <property type="match status" value="2"/>
</dbReference>
<feature type="compositionally biased region" description="Basic and acidic residues" evidence="3">
    <location>
        <begin position="280"/>
        <end position="293"/>
    </location>
</feature>
<feature type="compositionally biased region" description="Polar residues" evidence="3">
    <location>
        <begin position="988"/>
        <end position="1003"/>
    </location>
</feature>
<reference evidence="4" key="1">
    <citation type="journal article" date="2020" name="Stud. Mycol.">
        <title>101 Dothideomycetes genomes: a test case for predicting lifestyles and emergence of pathogens.</title>
        <authorList>
            <person name="Haridas S."/>
            <person name="Albert R."/>
            <person name="Binder M."/>
            <person name="Bloem J."/>
            <person name="Labutti K."/>
            <person name="Salamov A."/>
            <person name="Andreopoulos B."/>
            <person name="Baker S."/>
            <person name="Barry K."/>
            <person name="Bills G."/>
            <person name="Bluhm B."/>
            <person name="Cannon C."/>
            <person name="Castanera R."/>
            <person name="Culley D."/>
            <person name="Daum C."/>
            <person name="Ezra D."/>
            <person name="Gonzalez J."/>
            <person name="Henrissat B."/>
            <person name="Kuo A."/>
            <person name="Liang C."/>
            <person name="Lipzen A."/>
            <person name="Lutzoni F."/>
            <person name="Magnuson J."/>
            <person name="Mondo S."/>
            <person name="Nolan M."/>
            <person name="Ohm R."/>
            <person name="Pangilinan J."/>
            <person name="Park H.-J."/>
            <person name="Ramirez L."/>
            <person name="Alfaro M."/>
            <person name="Sun H."/>
            <person name="Tritt A."/>
            <person name="Yoshinaga Y."/>
            <person name="Zwiers L.-H."/>
            <person name="Turgeon B."/>
            <person name="Goodwin S."/>
            <person name="Spatafora J."/>
            <person name="Crous P."/>
            <person name="Grigoriev I."/>
        </authorList>
    </citation>
    <scope>NUCLEOTIDE SEQUENCE</scope>
    <source>
        <strain evidence="4">CBS 113979</strain>
    </source>
</reference>
<dbReference type="InterPro" id="IPR052574">
    <property type="entry name" value="CDIRP"/>
</dbReference>
<dbReference type="InterPro" id="IPR003591">
    <property type="entry name" value="Leu-rich_rpt_typical-subtyp"/>
</dbReference>
<gene>
    <name evidence="4" type="ORF">K402DRAFT_434282</name>
</gene>
<feature type="region of interest" description="Disordered" evidence="3">
    <location>
        <begin position="280"/>
        <end position="438"/>
    </location>
</feature>
<dbReference type="Pfam" id="PF13516">
    <property type="entry name" value="LRR_6"/>
    <property type="match status" value="1"/>
</dbReference>
<dbReference type="PANTHER" id="PTHR47566">
    <property type="match status" value="1"/>
</dbReference>
<feature type="region of interest" description="Disordered" evidence="3">
    <location>
        <begin position="465"/>
        <end position="563"/>
    </location>
</feature>
<dbReference type="InterPro" id="IPR032675">
    <property type="entry name" value="LRR_dom_sf"/>
</dbReference>
<feature type="region of interest" description="Disordered" evidence="3">
    <location>
        <begin position="986"/>
        <end position="1012"/>
    </location>
</feature>
<protein>
    <recommendedName>
        <fullName evidence="6">L domain-like protein</fullName>
    </recommendedName>
</protein>
<feature type="region of interest" description="Disordered" evidence="3">
    <location>
        <begin position="156"/>
        <end position="264"/>
    </location>
</feature>
<sequence>MTAWMDDLSEDWVSQPRSSSPNDEKSYLFSSAQNSVDIKQKSRIPRLRNSSYSSIKGPDSVRRRSALSERSVSENNIPPIGSQEEGNLPRRGLSRRSISATSAQSSLYNGTVDKKAMSASPPKDRKNYETPEWKRRLVKGEFGYGEQKDLFSPMGLQNIFAKPSQSSTQSPERSRMRGISMLKTMEDPMPSSPPPWPQHPSTRNQPTDESNEDQASRELFRETAQQNEQSGMTVSSEASRAVSGRTDGSSDTFSPVFVSKHHTADGGIGYAAMDLSKSQLEERLKHAAPRDPSDQNLSSDGQQPSELNEGHSDTGMQSETLPEDLPAGTPELANIGEFVSVKRGGYSADGSFQRRPLSPSPLRPSRDSSINERLTSANVQKPDEEPSELEASVIVRPQAPSPPPPITPSRKQTRDTNLLSPDRNRSSGSPLKLFGDHDTFTSNRLLRRMSQLEDTILHNEVVQAASSNRGSQTRQATDVRLSSVEEMETSRIGDGNKATSPPRMGNTRQVSNTSNFGQGDFDECGFPDEFSAMDRSDDEPSGVIRSRSPSPDVRPPGAREPFRFHVQPASGVYDTFRNKRKTSKVSSRSSLSIRKRSANQYFGSVKTPPGDGSSMMTTEGKRPPPSPFRDPTPKRRRTLHINEGDQEFAVESVKTSHTKMQCVIGKRKDARQSSSYDAADPDVLARRHILRPRNPTPSQRQQQEVQHEVLEATQAFIESSPRLQILQEKLLSPMPQGSPIDSETAKVVAGEVAAFSLRGHKGMRNASRKKSVTTQDFLDEAMKIMQFIRNNGRPTSGLSGLGSLEESESEDPKSPEDAFLPSSALSLSRPPSREGRTSRWRSQEPDKVDPRIASHLRKFQDKDGEGVLGSSFQSLHVSESDEADNSIEMVESDPPNIRIMKHQERGDRTRAELETSPTRPGTNGSHQTYHSHASAESSLGRTITTNASKRSDTVATLAPSAVAHLIPEHVAGMAFDKEKGIWVKNKSRNNTGKSPAEVSSITQSDEDPFGNIPDLTVDEYKEHERIQSQSPSRKTTGAEAANGIQIQDYEEGFHEESDRARHDLNASRPTTRDETANLTLETSTVPSKYTHSAASSFAPQPETRGTSWSEMHNTVRSRKENQRQSNSASSDPETVEHEIKINEGRIALSSKPGQGLGKVVISMSSPFLNRGTSKFQSQEKQNKTFHGDMEHDESSVREDTERVATSPERNSRPVQYGPSPLPARFTGNGRQTFGFNGQSHGPFAHVEDHREMSMIQTTCKPKSSVTLNVSAHDNTLVLAPSSPAAPGDVTFYLSDLPDFTVNQIDERELPDRTLIKRQGGTLKKSREDRFESGNQCLVKALQDVEPDEPYWEDLREVDLHDKALTSTHLLDVFCDRVEEVDVSGNAIAQLGGMPSTVRCLIAERNLLSGLTSWGHLMNLQYLDVSGNDIASLTGFACLIHLRELRANYNRIESLDGIQQLDGLLSLSLKGNKLRKANFDGTRLKRLTHLDLSENQLSDIESIHSLPQLTSLALDDNALTSFTTSTPLAHLTTLSLSRNSLSSFSLINLPALTYLHLDSNSLATVDGKTAHPLQTLSLRNQSIPISFTDLPATISLSLSSNTIHNLDETLPTTLLAHLTHISLSSCGISSLPPTFGTACPNLRTLNLNANAISDLAPLLGLKSLCRLWVAGNRLGRLRRTGVVLGKLGAGVDGGLKELDLRDNPFTVGFYEGVREGRVTVREQKSGNNGSRRENPDADDHEYSHPETANADTEGADPSALLPPRVKSADSAFAARMDEETRLRRRVYEMLLANSCKRLERLDGGVFERESVLVKDAVWGRLVELGVVRKSKGKGGKGDGGEDE</sequence>
<dbReference type="InterPro" id="IPR025875">
    <property type="entry name" value="Leu-rich_rpt_4"/>
</dbReference>
<feature type="region of interest" description="Disordered" evidence="3">
    <location>
        <begin position="1170"/>
        <end position="1219"/>
    </location>
</feature>
<feature type="compositionally biased region" description="Polar residues" evidence="3">
    <location>
        <begin position="1123"/>
        <end position="1132"/>
    </location>
</feature>
<feature type="compositionally biased region" description="Polar residues" evidence="3">
    <location>
        <begin position="506"/>
        <end position="517"/>
    </location>
</feature>
<evidence type="ECO:0008006" key="6">
    <source>
        <dbReference type="Google" id="ProtNLM"/>
    </source>
</evidence>
<feature type="region of interest" description="Disordered" evidence="3">
    <location>
        <begin position="665"/>
        <end position="686"/>
    </location>
</feature>